<keyword evidence="2" id="KW-0813">Transport</keyword>
<feature type="signal peptide" evidence="5">
    <location>
        <begin position="1"/>
        <end position="24"/>
    </location>
</feature>
<dbReference type="GO" id="GO:1901982">
    <property type="term" value="F:maltose binding"/>
    <property type="evidence" value="ECO:0007669"/>
    <property type="project" value="TreeGrafter"/>
</dbReference>
<dbReference type="InterPro" id="IPR006059">
    <property type="entry name" value="SBP"/>
</dbReference>
<evidence type="ECO:0000313" key="7">
    <source>
        <dbReference type="Proteomes" id="UP000233491"/>
    </source>
</evidence>
<dbReference type="SUPFAM" id="SSF53850">
    <property type="entry name" value="Periplasmic binding protein-like II"/>
    <property type="match status" value="1"/>
</dbReference>
<evidence type="ECO:0000256" key="4">
    <source>
        <dbReference type="ARBA" id="ARBA00022764"/>
    </source>
</evidence>
<organism evidence="6 7">
    <name type="scientific">Pleomorphomonas diazotrophica</name>
    <dbReference type="NCBI Taxonomy" id="1166257"/>
    <lineage>
        <taxon>Bacteria</taxon>
        <taxon>Pseudomonadati</taxon>
        <taxon>Pseudomonadota</taxon>
        <taxon>Alphaproteobacteria</taxon>
        <taxon>Hyphomicrobiales</taxon>
        <taxon>Pleomorphomonadaceae</taxon>
        <taxon>Pleomorphomonas</taxon>
    </lineage>
</organism>
<dbReference type="AlphaFoldDB" id="A0A1I4S5G9"/>
<comment type="caution">
    <text evidence="6">The sequence shown here is derived from an EMBL/GenBank/DDBJ whole genome shotgun (WGS) entry which is preliminary data.</text>
</comment>
<evidence type="ECO:0000313" key="6">
    <source>
        <dbReference type="EMBL" id="PKR89932.1"/>
    </source>
</evidence>
<dbReference type="RefSeq" id="WP_101288444.1">
    <property type="nucleotide sequence ID" value="NZ_FOUQ01000003.1"/>
</dbReference>
<dbReference type="GO" id="GO:0015768">
    <property type="term" value="P:maltose transport"/>
    <property type="evidence" value="ECO:0007669"/>
    <property type="project" value="TreeGrafter"/>
</dbReference>
<keyword evidence="7" id="KW-1185">Reference proteome</keyword>
<dbReference type="EMBL" id="PJNW01000003">
    <property type="protein sequence ID" value="PKR89932.1"/>
    <property type="molecule type" value="Genomic_DNA"/>
</dbReference>
<proteinExistence type="inferred from homology"/>
<dbReference type="Proteomes" id="UP000233491">
    <property type="component" value="Unassembled WGS sequence"/>
</dbReference>
<evidence type="ECO:0000256" key="1">
    <source>
        <dbReference type="ARBA" id="ARBA00008520"/>
    </source>
</evidence>
<accession>A0A1I4S5G9</accession>
<gene>
    <name evidence="6" type="ORF">CXZ10_07070</name>
</gene>
<dbReference type="Pfam" id="PF01547">
    <property type="entry name" value="SBP_bac_1"/>
    <property type="match status" value="1"/>
</dbReference>
<comment type="similarity">
    <text evidence="1">Belongs to the bacterial solute-binding protein 1 family.</text>
</comment>
<evidence type="ECO:0000256" key="2">
    <source>
        <dbReference type="ARBA" id="ARBA00022448"/>
    </source>
</evidence>
<evidence type="ECO:0000256" key="5">
    <source>
        <dbReference type="SAM" id="SignalP"/>
    </source>
</evidence>
<evidence type="ECO:0000256" key="3">
    <source>
        <dbReference type="ARBA" id="ARBA00022729"/>
    </source>
</evidence>
<sequence length="413" mass="44604">MIGMKQMVAVSAIALMAATGVAKAQEPLNAEVIHWWTSGGESAAIKVFADAFNAAGGKWVDNAVAGGSAARSAAINRIVGGDPSTAALFNTSRQYHEIIGEGLLNDIDEVATKNNWDKVLPAPIAKAVKVDGKYYAAPVNIHMPLWIWYSNAALSKAGVEKPPETMDEFFAALDKLKAAGITPLALGGQRWQENSLFSAMLTNVGGGTLWKSVYGDKDEAAIRSPEFRKVIETFISLKPYVDQASPGRNWNDTTALLIKNEAGFQVMGDWAKGEFKQANKEIGKDYGCIPGLRPDSPYVLGGDVFVFPKTDDAEKVKAQNLLVEIMTQPDVQVKFNNLKGSIPIRSDVDVASLDACAQLGMKIMSDPARQAPDASQMMEESVYGSVQDIVTELWNTPMTVDQAVERFEKALKG</sequence>
<dbReference type="PANTHER" id="PTHR30061:SF50">
    <property type="entry name" value="MALTOSE_MALTODEXTRIN-BINDING PERIPLASMIC PROTEIN"/>
    <property type="match status" value="1"/>
</dbReference>
<dbReference type="GO" id="GO:0055052">
    <property type="term" value="C:ATP-binding cassette (ABC) transporter complex, substrate-binding subunit-containing"/>
    <property type="evidence" value="ECO:0007669"/>
    <property type="project" value="TreeGrafter"/>
</dbReference>
<keyword evidence="4" id="KW-0574">Periplasm</keyword>
<dbReference type="Gene3D" id="3.40.190.10">
    <property type="entry name" value="Periplasmic binding protein-like II"/>
    <property type="match status" value="2"/>
</dbReference>
<dbReference type="PANTHER" id="PTHR30061">
    <property type="entry name" value="MALTOSE-BINDING PERIPLASMIC PROTEIN"/>
    <property type="match status" value="1"/>
</dbReference>
<dbReference type="OrthoDB" id="9798191at2"/>
<protein>
    <submittedName>
        <fullName evidence="6">Sugar ABC transporter substrate-binding protein</fullName>
    </submittedName>
</protein>
<name>A0A1I4S5G9_9HYPH</name>
<dbReference type="GO" id="GO:0042956">
    <property type="term" value="P:maltodextrin transmembrane transport"/>
    <property type="evidence" value="ECO:0007669"/>
    <property type="project" value="TreeGrafter"/>
</dbReference>
<feature type="chain" id="PRO_5015065687" evidence="5">
    <location>
        <begin position="25"/>
        <end position="413"/>
    </location>
</feature>
<keyword evidence="3 5" id="KW-0732">Signal</keyword>
<reference evidence="6 7" key="1">
    <citation type="submission" date="2017-12" db="EMBL/GenBank/DDBJ databases">
        <title>Anaerobic carbon monoxide metabolism by Pleomorphomonas carboxyditropha sp. nov., a new mesophilic hydrogenogenic carboxidotroph.</title>
        <authorList>
            <person name="Esquivel-Elizondo S."/>
            <person name="Krajmalnik-Brown R."/>
        </authorList>
    </citation>
    <scope>NUCLEOTIDE SEQUENCE [LARGE SCALE GENOMIC DNA]</scope>
    <source>
        <strain evidence="6 7">R5-392</strain>
    </source>
</reference>